<dbReference type="OrthoDB" id="3143494at2759"/>
<dbReference type="InParanoid" id="A0A286UXA1"/>
<feature type="region of interest" description="Disordered" evidence="1">
    <location>
        <begin position="435"/>
        <end position="464"/>
    </location>
</feature>
<dbReference type="EMBL" id="NBII01000001">
    <property type="protein sequence ID" value="PAV24220.1"/>
    <property type="molecule type" value="Genomic_DNA"/>
</dbReference>
<dbReference type="Proteomes" id="UP000217199">
    <property type="component" value="Unassembled WGS sequence"/>
</dbReference>
<evidence type="ECO:0000313" key="2">
    <source>
        <dbReference type="EMBL" id="PAV24220.1"/>
    </source>
</evidence>
<evidence type="ECO:0000313" key="3">
    <source>
        <dbReference type="Proteomes" id="UP000217199"/>
    </source>
</evidence>
<protein>
    <submittedName>
        <fullName evidence="2">Uncharacterized protein</fullName>
    </submittedName>
</protein>
<accession>A0A286UXA1</accession>
<name>A0A286UXA1_9AGAM</name>
<dbReference type="AlphaFoldDB" id="A0A286UXA1"/>
<proteinExistence type="predicted"/>
<organism evidence="2 3">
    <name type="scientific">Pyrrhoderma noxium</name>
    <dbReference type="NCBI Taxonomy" id="2282107"/>
    <lineage>
        <taxon>Eukaryota</taxon>
        <taxon>Fungi</taxon>
        <taxon>Dikarya</taxon>
        <taxon>Basidiomycota</taxon>
        <taxon>Agaricomycotina</taxon>
        <taxon>Agaricomycetes</taxon>
        <taxon>Hymenochaetales</taxon>
        <taxon>Hymenochaetaceae</taxon>
        <taxon>Pyrrhoderma</taxon>
    </lineage>
</organism>
<sequence>MQHKNNSLGRPMNQLPRIQPHRIPLPASTLTSPASPAFSTAASSFLATYSRTDSPRARNNHHPNGNAGQIQIFPASNLAASPSFEEWRRGTALNVPLEIYGSSRWNTFPVPPIVQDLGNYVLDVRLPGWLTDVNLPAASEDPACPIITAVQLPGNRPLDISGEEDTTLKQSYDRIFEESRELSRLSNWHSKSEKNWSIPIDNLIRKAFIDYHPFLDVKPIPDFDFVCDLLVDMPYSSSFHHVEPWTKADTIISATVFPNPSMFTLGSQILEELGIFTEERGSPVLQIPHLVVKYRGSSELSSLDEAQRELFFSLASGMHQRRLLGLDTHVLFGLACNAGKVRVYASYWQDNKIQFLRLCSSDLDLRVIEQCCLFFLLLRRIRLYNLSSTADFASLDGNLLKQRVFSSQRSWKTNLATPGSQARVSYQNKWWTPGHSNPSRGGCSPGAPFLAFPRRNSEMELDER</sequence>
<keyword evidence="3" id="KW-1185">Reference proteome</keyword>
<evidence type="ECO:0000256" key="1">
    <source>
        <dbReference type="SAM" id="MobiDB-lite"/>
    </source>
</evidence>
<comment type="caution">
    <text evidence="2">The sequence shown here is derived from an EMBL/GenBank/DDBJ whole genome shotgun (WGS) entry which is preliminary data.</text>
</comment>
<gene>
    <name evidence="2" type="ORF">PNOK_0128800</name>
</gene>
<reference evidence="2 3" key="1">
    <citation type="journal article" date="2017" name="Mol. Ecol.">
        <title>Comparative and population genomic landscape of Phellinus noxius: A hypervariable fungus causing root rot in trees.</title>
        <authorList>
            <person name="Chung C.L."/>
            <person name="Lee T.J."/>
            <person name="Akiba M."/>
            <person name="Lee H.H."/>
            <person name="Kuo T.H."/>
            <person name="Liu D."/>
            <person name="Ke H.M."/>
            <person name="Yokoi T."/>
            <person name="Roa M.B."/>
            <person name="Lu M.J."/>
            <person name="Chang Y.Y."/>
            <person name="Ann P.J."/>
            <person name="Tsai J.N."/>
            <person name="Chen C.Y."/>
            <person name="Tzean S.S."/>
            <person name="Ota Y."/>
            <person name="Hattori T."/>
            <person name="Sahashi N."/>
            <person name="Liou R.F."/>
            <person name="Kikuchi T."/>
            <person name="Tsai I.J."/>
        </authorList>
    </citation>
    <scope>NUCLEOTIDE SEQUENCE [LARGE SCALE GENOMIC DNA]</scope>
    <source>
        <strain evidence="2 3">FFPRI411160</strain>
    </source>
</reference>